<gene>
    <name evidence="2" type="ORF">BW154_06865</name>
</gene>
<keyword evidence="1" id="KW-1133">Transmembrane helix</keyword>
<feature type="transmembrane region" description="Helical" evidence="1">
    <location>
        <begin position="191"/>
        <end position="209"/>
    </location>
</feature>
<dbReference type="InterPro" id="IPR045798">
    <property type="entry name" value="TrbL_Firmicutes"/>
</dbReference>
<feature type="transmembrane region" description="Helical" evidence="1">
    <location>
        <begin position="141"/>
        <end position="164"/>
    </location>
</feature>
<keyword evidence="1" id="KW-0472">Membrane</keyword>
<proteinExistence type="predicted"/>
<reference evidence="2" key="1">
    <citation type="submission" date="2017-01" db="EMBL/GenBank/DDBJ databases">
        <authorList>
            <person name="Lo R."/>
        </authorList>
    </citation>
    <scope>NUCLEOTIDE SEQUENCE</scope>
    <source>
        <strain evidence="2">537</strain>
    </source>
</reference>
<dbReference type="RefSeq" id="WP_098393799.1">
    <property type="nucleotide sequence ID" value="NZ_JAOWLS010000001.1"/>
</dbReference>
<dbReference type="Proteomes" id="UP000225275">
    <property type="component" value="Unassembled WGS sequence"/>
</dbReference>
<sequence length="259" mass="28939">MKIDSTTISQILSSLKDYNPIAYDLMGKVAQALIPIALVILAILMYLELANANRLLAHEQGKMNTTIFMLVAWKYFVAFALVMISGQLIDAIVWINSAIGWVIDKVLPNKANISMVIPDITGKLNLFQKGLIYGLQAVANFFVWTSEIVVKILIFLRFFSLYIYKGAAPILLSTYVSEEWKNISTTYIRSFVALIIQGFVLVIIMKLYPAIVTNDMFNLVAQGSFTQNLAALFIILAKAVIYIVVLIGSQNLVKRWMGA</sequence>
<reference evidence="2" key="2">
    <citation type="journal article" date="2018" name="Food Control">
        <title>Characterization of Lactococcus lactis isolates from herbs, fruits and vegetables for use as biopreservatives against Listeria monocytogenes in cheese.</title>
        <authorList>
            <person name="Ho V."/>
            <person name="Lo R."/>
            <person name="Bansal N."/>
            <person name="Turner M.S."/>
        </authorList>
    </citation>
    <scope>NUCLEOTIDE SEQUENCE</scope>
    <source>
        <strain evidence="2">537</strain>
    </source>
</reference>
<dbReference type="Pfam" id="PF19478">
    <property type="entry name" value="TrbL_2"/>
    <property type="match status" value="1"/>
</dbReference>
<comment type="caution">
    <text evidence="2">The sequence shown here is derived from an EMBL/GenBank/DDBJ whole genome shotgun (WGS) entry which is preliminary data.</text>
</comment>
<feature type="transmembrane region" description="Helical" evidence="1">
    <location>
        <begin position="67"/>
        <end position="89"/>
    </location>
</feature>
<dbReference type="EMBL" id="MTJS01000002">
    <property type="protein sequence ID" value="PFG89191.1"/>
    <property type="molecule type" value="Genomic_DNA"/>
</dbReference>
<feature type="transmembrane region" description="Helical" evidence="1">
    <location>
        <begin position="29"/>
        <end position="47"/>
    </location>
</feature>
<feature type="transmembrane region" description="Helical" evidence="1">
    <location>
        <begin position="229"/>
        <end position="248"/>
    </location>
</feature>
<accession>A0AAP8JDU2</accession>
<evidence type="ECO:0000313" key="2">
    <source>
        <dbReference type="EMBL" id="PFG89191.1"/>
    </source>
</evidence>
<name>A0AAP8JDU2_9LACT</name>
<evidence type="ECO:0000313" key="3">
    <source>
        <dbReference type="Proteomes" id="UP000225275"/>
    </source>
</evidence>
<organism evidence="2 3">
    <name type="scientific">Lactococcus lactis</name>
    <dbReference type="NCBI Taxonomy" id="1358"/>
    <lineage>
        <taxon>Bacteria</taxon>
        <taxon>Bacillati</taxon>
        <taxon>Bacillota</taxon>
        <taxon>Bacilli</taxon>
        <taxon>Lactobacillales</taxon>
        <taxon>Streptococcaceae</taxon>
        <taxon>Lactococcus</taxon>
    </lineage>
</organism>
<keyword evidence="1" id="KW-0812">Transmembrane</keyword>
<protein>
    <submittedName>
        <fullName evidence="2">Uncharacterized protein</fullName>
    </submittedName>
</protein>
<evidence type="ECO:0000256" key="1">
    <source>
        <dbReference type="SAM" id="Phobius"/>
    </source>
</evidence>
<dbReference type="AlphaFoldDB" id="A0AAP8JDU2"/>